<evidence type="ECO:0000256" key="3">
    <source>
        <dbReference type="ARBA" id="ARBA00022692"/>
    </source>
</evidence>
<feature type="transmembrane region" description="Helical" evidence="6">
    <location>
        <begin position="62"/>
        <end position="84"/>
    </location>
</feature>
<keyword evidence="5 6" id="KW-0472">Membrane</keyword>
<keyword evidence="3 6" id="KW-0812">Transmembrane</keyword>
<sequence length="86" mass="8767">MARLHLAALALALLAVVSLEVSGGPAPVLVWSILALALAKAWIVLTQFLGLREAPAGWRYGLIALVAALGGSIGAVFTAAHYSFAG</sequence>
<gene>
    <name evidence="7" type="ORF">GH266_22480</name>
</gene>
<evidence type="ECO:0000256" key="4">
    <source>
        <dbReference type="ARBA" id="ARBA00022989"/>
    </source>
</evidence>
<dbReference type="InterPro" id="IPR005171">
    <property type="entry name" value="Cyt_c_oxidase_su4_prok"/>
</dbReference>
<name>A0A857CDU1_9HYPH</name>
<protein>
    <recommendedName>
        <fullName evidence="9">Cytochrome C oxidase subunit IV</fullName>
    </recommendedName>
</protein>
<dbReference type="EMBL" id="CP046908">
    <property type="protein sequence ID" value="QGZ37018.1"/>
    <property type="molecule type" value="Genomic_DNA"/>
</dbReference>
<accession>A0A857CDU1</accession>
<evidence type="ECO:0008006" key="9">
    <source>
        <dbReference type="Google" id="ProtNLM"/>
    </source>
</evidence>
<feature type="transmembrane region" description="Helical" evidence="6">
    <location>
        <begin position="28"/>
        <end position="50"/>
    </location>
</feature>
<evidence type="ECO:0000256" key="2">
    <source>
        <dbReference type="ARBA" id="ARBA00022475"/>
    </source>
</evidence>
<keyword evidence="4 6" id="KW-1133">Transmembrane helix</keyword>
<dbReference type="GO" id="GO:0005886">
    <property type="term" value="C:plasma membrane"/>
    <property type="evidence" value="ECO:0007669"/>
    <property type="project" value="UniProtKB-SubCell"/>
</dbReference>
<dbReference type="Proteomes" id="UP000435648">
    <property type="component" value="Chromosome"/>
</dbReference>
<proteinExistence type="predicted"/>
<comment type="subcellular location">
    <subcellularLocation>
        <location evidence="1">Cell membrane</location>
        <topology evidence="1">Multi-pass membrane protein</topology>
    </subcellularLocation>
</comment>
<evidence type="ECO:0000313" key="7">
    <source>
        <dbReference type="EMBL" id="QGZ37018.1"/>
    </source>
</evidence>
<keyword evidence="2" id="KW-1003">Cell membrane</keyword>
<dbReference type="KEGG" id="siw:GH266_22480"/>
<organism evidence="7 8">
    <name type="scientific">Stappia indica</name>
    <dbReference type="NCBI Taxonomy" id="538381"/>
    <lineage>
        <taxon>Bacteria</taxon>
        <taxon>Pseudomonadati</taxon>
        <taxon>Pseudomonadota</taxon>
        <taxon>Alphaproteobacteria</taxon>
        <taxon>Hyphomicrobiales</taxon>
        <taxon>Stappiaceae</taxon>
        <taxon>Stappia</taxon>
    </lineage>
</organism>
<reference evidence="7 8" key="1">
    <citation type="submission" date="2019-12" db="EMBL/GenBank/DDBJ databases">
        <title>The genome of Stappia indica PHM037.</title>
        <authorList>
            <person name="Kacar D."/>
            <person name="Galan B."/>
            <person name="Canedo L."/>
            <person name="Rodriguez P."/>
            <person name="de la Calle F."/>
            <person name="Garcia J.L."/>
        </authorList>
    </citation>
    <scope>NUCLEOTIDE SEQUENCE [LARGE SCALE GENOMIC DNA]</scope>
    <source>
        <strain evidence="7 8">PHM037</strain>
    </source>
</reference>
<dbReference type="RefSeq" id="WP_158195836.1">
    <property type="nucleotide sequence ID" value="NZ_CP046908.1"/>
</dbReference>
<evidence type="ECO:0000256" key="5">
    <source>
        <dbReference type="ARBA" id="ARBA00023136"/>
    </source>
</evidence>
<dbReference type="Pfam" id="PF03626">
    <property type="entry name" value="COX4_pro"/>
    <property type="match status" value="1"/>
</dbReference>
<evidence type="ECO:0000256" key="6">
    <source>
        <dbReference type="SAM" id="Phobius"/>
    </source>
</evidence>
<dbReference type="AlphaFoldDB" id="A0A857CDU1"/>
<dbReference type="OrthoDB" id="7306615at2"/>
<evidence type="ECO:0000256" key="1">
    <source>
        <dbReference type="ARBA" id="ARBA00004651"/>
    </source>
</evidence>
<evidence type="ECO:0000313" key="8">
    <source>
        <dbReference type="Proteomes" id="UP000435648"/>
    </source>
</evidence>